<dbReference type="EMBL" id="JACGCI010000015">
    <property type="protein sequence ID" value="KAF6759635.1"/>
    <property type="molecule type" value="Genomic_DNA"/>
</dbReference>
<protein>
    <submittedName>
        <fullName evidence="2">Uncharacterized protein</fullName>
    </submittedName>
</protein>
<name>A0A8H6M980_9AGAR</name>
<gene>
    <name evidence="2" type="ORF">DFP72DRAFT_885575</name>
</gene>
<proteinExistence type="predicted"/>
<evidence type="ECO:0000256" key="1">
    <source>
        <dbReference type="SAM" id="SignalP"/>
    </source>
</evidence>
<accession>A0A8H6M980</accession>
<keyword evidence="1" id="KW-0732">Signal</keyword>
<feature type="chain" id="PRO_5034194624" evidence="1">
    <location>
        <begin position="18"/>
        <end position="104"/>
    </location>
</feature>
<comment type="caution">
    <text evidence="2">The sequence shown here is derived from an EMBL/GenBank/DDBJ whole genome shotgun (WGS) entry which is preliminary data.</text>
</comment>
<reference evidence="2 3" key="1">
    <citation type="submission" date="2020-07" db="EMBL/GenBank/DDBJ databases">
        <title>Comparative genomics of pyrophilous fungi reveals a link between fire events and developmental genes.</title>
        <authorList>
            <consortium name="DOE Joint Genome Institute"/>
            <person name="Steindorff A.S."/>
            <person name="Carver A."/>
            <person name="Calhoun S."/>
            <person name="Stillman K."/>
            <person name="Liu H."/>
            <person name="Lipzen A."/>
            <person name="Pangilinan J."/>
            <person name="Labutti K."/>
            <person name="Bruns T.D."/>
            <person name="Grigoriev I.V."/>
        </authorList>
    </citation>
    <scope>NUCLEOTIDE SEQUENCE [LARGE SCALE GENOMIC DNA]</scope>
    <source>
        <strain evidence="2 3">CBS 144469</strain>
    </source>
</reference>
<evidence type="ECO:0000313" key="3">
    <source>
        <dbReference type="Proteomes" id="UP000521943"/>
    </source>
</evidence>
<dbReference type="Proteomes" id="UP000521943">
    <property type="component" value="Unassembled WGS sequence"/>
</dbReference>
<evidence type="ECO:0000313" key="2">
    <source>
        <dbReference type="EMBL" id="KAF6759635.1"/>
    </source>
</evidence>
<dbReference type="AlphaFoldDB" id="A0A8H6M980"/>
<keyword evidence="3" id="KW-1185">Reference proteome</keyword>
<sequence>MVIVRLLCHELLAAVRASVGLASQLSTPLGGAPAAHNKLIDELAGAETIEKVSGLKGKIKVAFIELRVVFVLCMDERGQRNSKSCDERKTHGGLRLGDLASWIG</sequence>
<feature type="signal peptide" evidence="1">
    <location>
        <begin position="1"/>
        <end position="17"/>
    </location>
</feature>
<organism evidence="2 3">
    <name type="scientific">Ephemerocybe angulata</name>
    <dbReference type="NCBI Taxonomy" id="980116"/>
    <lineage>
        <taxon>Eukaryota</taxon>
        <taxon>Fungi</taxon>
        <taxon>Dikarya</taxon>
        <taxon>Basidiomycota</taxon>
        <taxon>Agaricomycotina</taxon>
        <taxon>Agaricomycetes</taxon>
        <taxon>Agaricomycetidae</taxon>
        <taxon>Agaricales</taxon>
        <taxon>Agaricineae</taxon>
        <taxon>Psathyrellaceae</taxon>
        <taxon>Ephemerocybe</taxon>
    </lineage>
</organism>